<reference evidence="1 2" key="1">
    <citation type="submission" date="2016-06" db="EMBL/GenBank/DDBJ databases">
        <title>First insights into the genetic diversity and population structure of in the Bacillus cereus group bacteria from diverse marine environments.</title>
        <authorList>
            <person name="Liu Y."/>
            <person name="Lai Q."/>
            <person name="Shao Z."/>
        </authorList>
    </citation>
    <scope>NUCLEOTIDE SEQUENCE [LARGE SCALE GENOMIC DNA]</scope>
    <source>
        <strain evidence="1 2">N35-10-2</strain>
    </source>
</reference>
<organism evidence="1 2">
    <name type="scientific">Bacillus albus</name>
    <dbReference type="NCBI Taxonomy" id="2026189"/>
    <lineage>
        <taxon>Bacteria</taxon>
        <taxon>Bacillati</taxon>
        <taxon>Bacillota</taxon>
        <taxon>Bacilli</taxon>
        <taxon>Bacillales</taxon>
        <taxon>Bacillaceae</taxon>
        <taxon>Bacillus</taxon>
        <taxon>Bacillus cereus group</taxon>
    </lineage>
</organism>
<protein>
    <submittedName>
        <fullName evidence="1">Uncharacterized protein</fullName>
    </submittedName>
</protein>
<evidence type="ECO:0000313" key="1">
    <source>
        <dbReference type="EMBL" id="OJD65044.1"/>
    </source>
</evidence>
<comment type="caution">
    <text evidence="1">The sequence shown here is derived from an EMBL/GenBank/DDBJ whole genome shotgun (WGS) entry which is preliminary data.</text>
</comment>
<gene>
    <name evidence="1" type="ORF">BAU25_01200</name>
</gene>
<proteinExistence type="predicted"/>
<sequence length="62" mass="7444">MYTDRAYFIKNVVPSISRQEKYKNSIIQRIYKKLEQFRNISTGFLYVKDPVCIFKEYINAGN</sequence>
<evidence type="ECO:0000313" key="2">
    <source>
        <dbReference type="Proteomes" id="UP000181873"/>
    </source>
</evidence>
<accession>A0A1J9UNC9</accession>
<name>A0A1J9UNC9_9BACI</name>
<dbReference type="AlphaFoldDB" id="A0A1J9UNC9"/>
<dbReference type="Proteomes" id="UP000181873">
    <property type="component" value="Unassembled WGS sequence"/>
</dbReference>
<dbReference type="EMBL" id="MAOE01000077">
    <property type="protein sequence ID" value="OJD65044.1"/>
    <property type="molecule type" value="Genomic_DNA"/>
</dbReference>